<protein>
    <submittedName>
        <fullName evidence="1">Uncharacterized protein</fullName>
    </submittedName>
</protein>
<accession>A0A9Q0FSK4</accession>
<dbReference type="AlphaFoldDB" id="A0A9Q0FSK4"/>
<name>A0A9Q0FSK4_9ROSI</name>
<evidence type="ECO:0000313" key="3">
    <source>
        <dbReference type="Proteomes" id="UP001141552"/>
    </source>
</evidence>
<comment type="caution">
    <text evidence="1">The sequence shown here is derived from an EMBL/GenBank/DDBJ whole genome shotgun (WGS) entry which is preliminary data.</text>
</comment>
<organism evidence="1 3">
    <name type="scientific">Turnera subulata</name>
    <dbReference type="NCBI Taxonomy" id="218843"/>
    <lineage>
        <taxon>Eukaryota</taxon>
        <taxon>Viridiplantae</taxon>
        <taxon>Streptophyta</taxon>
        <taxon>Embryophyta</taxon>
        <taxon>Tracheophyta</taxon>
        <taxon>Spermatophyta</taxon>
        <taxon>Magnoliopsida</taxon>
        <taxon>eudicotyledons</taxon>
        <taxon>Gunneridae</taxon>
        <taxon>Pentapetalae</taxon>
        <taxon>rosids</taxon>
        <taxon>fabids</taxon>
        <taxon>Malpighiales</taxon>
        <taxon>Passifloraceae</taxon>
        <taxon>Turnera</taxon>
    </lineage>
</organism>
<feature type="non-terminal residue" evidence="1">
    <location>
        <position position="82"/>
    </location>
</feature>
<evidence type="ECO:0000313" key="2">
    <source>
        <dbReference type="EMBL" id="KAJ4844610.1"/>
    </source>
</evidence>
<keyword evidence="3" id="KW-1185">Reference proteome</keyword>
<dbReference type="Proteomes" id="UP001141552">
    <property type="component" value="Unassembled WGS sequence"/>
</dbReference>
<evidence type="ECO:0000313" key="1">
    <source>
        <dbReference type="EMBL" id="KAJ4835865.1"/>
    </source>
</evidence>
<gene>
    <name evidence="1" type="ORF">Tsubulata_026061</name>
    <name evidence="2" type="ORF">Tsubulata_046293</name>
</gene>
<reference evidence="1" key="1">
    <citation type="submission" date="2022-02" db="EMBL/GenBank/DDBJ databases">
        <authorList>
            <person name="Henning P.M."/>
            <person name="McCubbin A.G."/>
            <person name="Shore J.S."/>
        </authorList>
    </citation>
    <scope>NUCLEOTIDE SEQUENCE</scope>
    <source>
        <strain evidence="1">F60SS</strain>
        <tissue evidence="1">Leaves</tissue>
    </source>
</reference>
<sequence length="82" mass="9122">MKAKCNGVGGGRKEVAYLLSSGCLHLLPENLIAKLIQYILSLICYLSKLLQPKLHICFSSLSLFCIMQHSLNDVQGLLEFLQ</sequence>
<dbReference type="EMBL" id="JAKUCV010001915">
    <property type="protein sequence ID" value="KAJ4844610.1"/>
    <property type="molecule type" value="Genomic_DNA"/>
</dbReference>
<dbReference type="EMBL" id="JAKUCV010004277">
    <property type="protein sequence ID" value="KAJ4835865.1"/>
    <property type="molecule type" value="Genomic_DNA"/>
</dbReference>
<reference evidence="1" key="2">
    <citation type="journal article" date="2023" name="Plants (Basel)">
        <title>Annotation of the Turnera subulata (Passifloraceae) Draft Genome Reveals the S-Locus Evolved after the Divergence of Turneroideae from Passifloroideae in a Stepwise Manner.</title>
        <authorList>
            <person name="Henning P.M."/>
            <person name="Roalson E.H."/>
            <person name="Mir W."/>
            <person name="McCubbin A.G."/>
            <person name="Shore J.S."/>
        </authorList>
    </citation>
    <scope>NUCLEOTIDE SEQUENCE</scope>
    <source>
        <strain evidence="1">F60SS</strain>
    </source>
</reference>
<proteinExistence type="predicted"/>